<dbReference type="eggNOG" id="COG0584">
    <property type="taxonomic scope" value="Bacteria"/>
</dbReference>
<dbReference type="Proteomes" id="UP000051966">
    <property type="component" value="Unassembled WGS sequence"/>
</dbReference>
<accession>X0PKV1</accession>
<dbReference type="GO" id="GO:0006629">
    <property type="term" value="P:lipid metabolic process"/>
    <property type="evidence" value="ECO:0007669"/>
    <property type="project" value="InterPro"/>
</dbReference>
<dbReference type="STRING" id="1423743.FD41_GL002758"/>
<dbReference type="PATRIC" id="fig|1423743.5.peg.2836"/>
<dbReference type="Pfam" id="PF03009">
    <property type="entry name" value="GDPD"/>
    <property type="match status" value="1"/>
</dbReference>
<dbReference type="PANTHER" id="PTHR46211">
    <property type="entry name" value="GLYCEROPHOSPHORYL DIESTER PHOSPHODIESTERASE"/>
    <property type="match status" value="1"/>
</dbReference>
<protein>
    <submittedName>
        <fullName evidence="3">Glycerophosphodiester phosphodiesterase</fullName>
    </submittedName>
    <submittedName>
        <fullName evidence="2">Glycerophosphoryl diester phosphodiesterase</fullName>
    </submittedName>
</protein>
<dbReference type="AlphaFoldDB" id="X0PKV1"/>
<dbReference type="InterPro" id="IPR017946">
    <property type="entry name" value="PLC-like_Pdiesterase_TIM-brl"/>
</dbReference>
<reference evidence="3 5" key="2">
    <citation type="journal article" date="2015" name="Genome Announc.">
        <title>Expanding the biotechnology potential of lactobacilli through comparative genomics of 213 strains and associated genera.</title>
        <authorList>
            <person name="Sun Z."/>
            <person name="Harris H.M."/>
            <person name="McCann A."/>
            <person name="Guo C."/>
            <person name="Argimon S."/>
            <person name="Zhang W."/>
            <person name="Yang X."/>
            <person name="Jeffery I.B."/>
            <person name="Cooney J.C."/>
            <person name="Kagawa T.F."/>
            <person name="Liu W."/>
            <person name="Song Y."/>
            <person name="Salvetti E."/>
            <person name="Wrobel A."/>
            <person name="Rasinkangas P."/>
            <person name="Parkhill J."/>
            <person name="Rea M.C."/>
            <person name="O'Sullivan O."/>
            <person name="Ritari J."/>
            <person name="Douillard F.P."/>
            <person name="Paul Ross R."/>
            <person name="Yang R."/>
            <person name="Briner A.E."/>
            <person name="Felis G.E."/>
            <person name="de Vos W.M."/>
            <person name="Barrangou R."/>
            <person name="Klaenhammer T.R."/>
            <person name="Caufield P.W."/>
            <person name="Cui Y."/>
            <person name="Zhang H."/>
            <person name="O'Toole P.W."/>
        </authorList>
    </citation>
    <scope>NUCLEOTIDE SEQUENCE [LARGE SCALE GENOMIC DNA]</scope>
    <source>
        <strain evidence="3 5">DSM 18382</strain>
    </source>
</reference>
<reference evidence="2" key="1">
    <citation type="journal article" date="2014" name="Genome Announc.">
        <title>Draft Genome Sequences of Two Lactobacillus Strains, L. farraginis JCM 14108T and L. composti JCM 14202T, Isolated from Compost of Distilled Shochu Residue.</title>
        <authorList>
            <person name="Yuki M."/>
            <person name="Oshima K."/>
            <person name="Suda W."/>
            <person name="Kitahara M."/>
            <person name="Kitamura K."/>
            <person name="Iida T."/>
            <person name="Hattori M."/>
            <person name="Ohkuma M."/>
        </authorList>
    </citation>
    <scope>NUCLEOTIDE SEQUENCE [LARGE SCALE GENOMIC DNA]</scope>
    <source>
        <strain evidence="2">JCM 14108</strain>
    </source>
</reference>
<evidence type="ECO:0000313" key="2">
    <source>
        <dbReference type="EMBL" id="GAF37336.1"/>
    </source>
</evidence>
<dbReference type="PANTHER" id="PTHR46211:SF1">
    <property type="entry name" value="GLYCEROPHOSPHODIESTER PHOSPHODIESTERASE, CYTOPLASMIC"/>
    <property type="match status" value="1"/>
</dbReference>
<dbReference type="Proteomes" id="UP000019488">
    <property type="component" value="Unassembled WGS sequence"/>
</dbReference>
<evidence type="ECO:0000259" key="1">
    <source>
        <dbReference type="PROSITE" id="PS51704"/>
    </source>
</evidence>
<evidence type="ECO:0000313" key="3">
    <source>
        <dbReference type="EMBL" id="KRM09170.1"/>
    </source>
</evidence>
<dbReference type="EMBL" id="BAKI01000030">
    <property type="protein sequence ID" value="GAF37336.1"/>
    <property type="molecule type" value="Genomic_DNA"/>
</dbReference>
<dbReference type="OrthoDB" id="384721at2"/>
<dbReference type="GO" id="GO:0008081">
    <property type="term" value="F:phosphoric diester hydrolase activity"/>
    <property type="evidence" value="ECO:0007669"/>
    <property type="project" value="InterPro"/>
</dbReference>
<dbReference type="Gene3D" id="3.20.20.190">
    <property type="entry name" value="Phosphatidylinositol (PI) phosphodiesterase"/>
    <property type="match status" value="1"/>
</dbReference>
<organism evidence="2 4">
    <name type="scientific">Lentilactobacillus farraginis DSM 18382 = JCM 14108</name>
    <dbReference type="NCBI Taxonomy" id="1423743"/>
    <lineage>
        <taxon>Bacteria</taxon>
        <taxon>Bacillati</taxon>
        <taxon>Bacillota</taxon>
        <taxon>Bacilli</taxon>
        <taxon>Lactobacillales</taxon>
        <taxon>Lactobacillaceae</taxon>
        <taxon>Lentilactobacillus</taxon>
    </lineage>
</organism>
<dbReference type="EMBL" id="AZFY01000054">
    <property type="protein sequence ID" value="KRM09170.1"/>
    <property type="molecule type" value="Genomic_DNA"/>
</dbReference>
<dbReference type="RefSeq" id="WP_035180556.1">
    <property type="nucleotide sequence ID" value="NZ_AZFY01000054.1"/>
</dbReference>
<feature type="domain" description="GP-PDE" evidence="1">
    <location>
        <begin position="5"/>
        <end position="231"/>
    </location>
</feature>
<gene>
    <name evidence="3" type="ORF">FD41_GL002758</name>
    <name evidence="2" type="ORF">JCM14108_2361</name>
</gene>
<proteinExistence type="predicted"/>
<comment type="caution">
    <text evidence="2">The sequence shown here is derived from an EMBL/GenBank/DDBJ whole genome shotgun (WGS) entry which is preliminary data.</text>
</comment>
<name>X0PKV1_9LACO</name>
<dbReference type="SUPFAM" id="SSF51695">
    <property type="entry name" value="PLC-like phosphodiesterases"/>
    <property type="match status" value="1"/>
</dbReference>
<dbReference type="InterPro" id="IPR030395">
    <property type="entry name" value="GP_PDE_dom"/>
</dbReference>
<evidence type="ECO:0000313" key="4">
    <source>
        <dbReference type="Proteomes" id="UP000019488"/>
    </source>
</evidence>
<keyword evidence="5" id="KW-1185">Reference proteome</keyword>
<evidence type="ECO:0000313" key="5">
    <source>
        <dbReference type="Proteomes" id="UP000051966"/>
    </source>
</evidence>
<sequence length="231" mass="26591">MLKKTLIFGHRGYPHKFPENSLAGFKYAINHGIDGLEFDVHLTKDNVPVIMHDEKIDRTTNGTGTIRSYTFAELRQFELSDGQKIPTLKELLDLAKNQPVHLNLEFKTNEIHYENIEKIVLDMVKNYNLVYPVIYSSFNLDSLKIAYQLDPTQQYCFLSEHDIKNPRELMAKEHLVGLHLSHYVPMRNIKERIWTVDDPKVQKHLFAQNVAGIFTNNFEAAEKVQAAGAPA</sequence>
<dbReference type="PROSITE" id="PS51704">
    <property type="entry name" value="GP_PDE"/>
    <property type="match status" value="1"/>
</dbReference>